<dbReference type="AlphaFoldDB" id="M3EPG6"/>
<sequence length="71" mass="7999">MAGLKRIEDFDVFNRAYALSLKIHKISLEMPKFEQLDFSKPTSGVPLNQSVPILRKVSQSKVSPNANLKNI</sequence>
<comment type="caution">
    <text evidence="1">The sequence shown here is derived from an EMBL/GenBank/DDBJ whole genome shotgun (WGS) entry which is preliminary data.</text>
</comment>
<dbReference type="EMBL" id="AHOR02000017">
    <property type="protein sequence ID" value="EMF82933.1"/>
    <property type="molecule type" value="Genomic_DNA"/>
</dbReference>
<name>M3EPG6_9LEPT</name>
<organism evidence="1 2">
    <name type="scientific">Leptospira weilii serovar Topaz str. LT2116</name>
    <dbReference type="NCBI Taxonomy" id="1088540"/>
    <lineage>
        <taxon>Bacteria</taxon>
        <taxon>Pseudomonadati</taxon>
        <taxon>Spirochaetota</taxon>
        <taxon>Spirochaetia</taxon>
        <taxon>Leptospirales</taxon>
        <taxon>Leptospiraceae</taxon>
        <taxon>Leptospira</taxon>
    </lineage>
</organism>
<evidence type="ECO:0000313" key="1">
    <source>
        <dbReference type="EMBL" id="EMF82933.1"/>
    </source>
</evidence>
<accession>M3EPG6</accession>
<dbReference type="Proteomes" id="UP000011770">
    <property type="component" value="Unassembled WGS sequence"/>
</dbReference>
<proteinExistence type="predicted"/>
<protein>
    <submittedName>
        <fullName evidence="1">Uncharacterized protein</fullName>
    </submittedName>
</protein>
<evidence type="ECO:0000313" key="2">
    <source>
        <dbReference type="Proteomes" id="UP000011770"/>
    </source>
</evidence>
<reference evidence="1 2" key="1">
    <citation type="submission" date="2013-01" db="EMBL/GenBank/DDBJ databases">
        <authorList>
            <person name="Harkins D.M."/>
            <person name="Durkin A.S."/>
            <person name="Brinkac L.M."/>
            <person name="Haft D.H."/>
            <person name="Selengut J.D."/>
            <person name="Sanka R."/>
            <person name="DePew J."/>
            <person name="Purushe J."/>
            <person name="Tulsiani S.M."/>
            <person name="Graham G.C."/>
            <person name="Burns M.-A."/>
            <person name="Dohnt M.F."/>
            <person name="Smythe L.D."/>
            <person name="McKay D.B."/>
            <person name="Craig S.B."/>
            <person name="Vinetz J.M."/>
            <person name="Sutton G.G."/>
            <person name="Nierman W.C."/>
            <person name="Fouts D.E."/>
        </authorList>
    </citation>
    <scope>NUCLEOTIDE SEQUENCE [LARGE SCALE GENOMIC DNA]</scope>
    <source>
        <strain evidence="1 2">LT2116</strain>
    </source>
</reference>
<gene>
    <name evidence="1" type="ORF">LEP1GSC188_3087</name>
</gene>